<dbReference type="GO" id="GO:0000209">
    <property type="term" value="P:protein polyubiquitination"/>
    <property type="evidence" value="ECO:0007669"/>
    <property type="project" value="TreeGrafter"/>
</dbReference>
<dbReference type="InterPro" id="IPR001680">
    <property type="entry name" value="WD40_rpt"/>
</dbReference>
<dbReference type="GO" id="GO:0043161">
    <property type="term" value="P:proteasome-mediated ubiquitin-dependent protein catabolic process"/>
    <property type="evidence" value="ECO:0007669"/>
    <property type="project" value="TreeGrafter"/>
</dbReference>
<name>A0A085NNX3_9BILA</name>
<accession>A0A085NNX3</accession>
<dbReference type="PANTHER" id="PTHR46202">
    <property type="entry name" value="DNA EXCISION REPAIR PROTEIN ERCC-8"/>
    <property type="match status" value="1"/>
</dbReference>
<organism evidence="1">
    <name type="scientific">Trichuris suis</name>
    <name type="common">pig whipworm</name>
    <dbReference type="NCBI Taxonomy" id="68888"/>
    <lineage>
        <taxon>Eukaryota</taxon>
        <taxon>Metazoa</taxon>
        <taxon>Ecdysozoa</taxon>
        <taxon>Nematoda</taxon>
        <taxon>Enoplea</taxon>
        <taxon>Dorylaimia</taxon>
        <taxon>Trichinellida</taxon>
        <taxon>Trichuridae</taxon>
        <taxon>Trichuris</taxon>
    </lineage>
</organism>
<dbReference type="AlphaFoldDB" id="A0A085NNX3"/>
<dbReference type="InterPro" id="IPR042238">
    <property type="entry name" value="Rad28/ERCC8/Ckn1/ATCSA-1"/>
</dbReference>
<dbReference type="Proteomes" id="UP000030758">
    <property type="component" value="Unassembled WGS sequence"/>
</dbReference>
<protein>
    <recommendedName>
        <fullName evidence="2">WD domain, G-beta repeat protein</fullName>
    </recommendedName>
</protein>
<proteinExistence type="predicted"/>
<dbReference type="GO" id="GO:0031464">
    <property type="term" value="C:Cul4A-RING E3 ubiquitin ligase complex"/>
    <property type="evidence" value="ECO:0007669"/>
    <property type="project" value="TreeGrafter"/>
</dbReference>
<dbReference type="PANTHER" id="PTHR46202:SF1">
    <property type="entry name" value="DNA EXCISION REPAIR PROTEIN ERCC-8"/>
    <property type="match status" value="1"/>
</dbReference>
<dbReference type="Gene3D" id="2.130.10.10">
    <property type="entry name" value="YVTN repeat-like/Quinoprotein amine dehydrogenase"/>
    <property type="match status" value="2"/>
</dbReference>
<dbReference type="SMART" id="SM00320">
    <property type="entry name" value="WD40"/>
    <property type="match status" value="3"/>
</dbReference>
<evidence type="ECO:0008006" key="2">
    <source>
        <dbReference type="Google" id="ProtNLM"/>
    </source>
</evidence>
<reference evidence="1" key="1">
    <citation type="journal article" date="2014" name="Nat. Genet.">
        <title>Genome and transcriptome of the porcine whipworm Trichuris suis.</title>
        <authorList>
            <person name="Jex A.R."/>
            <person name="Nejsum P."/>
            <person name="Schwarz E.M."/>
            <person name="Hu L."/>
            <person name="Young N.D."/>
            <person name="Hall R.S."/>
            <person name="Korhonen P.K."/>
            <person name="Liao S."/>
            <person name="Thamsborg S."/>
            <person name="Xia J."/>
            <person name="Xu P."/>
            <person name="Wang S."/>
            <person name="Scheerlinck J.P."/>
            <person name="Hofmann A."/>
            <person name="Sternberg P.W."/>
            <person name="Wang J."/>
            <person name="Gasser R.B."/>
        </authorList>
    </citation>
    <scope>NUCLEOTIDE SEQUENCE [LARGE SCALE GENOMIC DNA]</scope>
    <source>
        <strain evidence="1">DCEP-RM93F</strain>
    </source>
</reference>
<dbReference type="EMBL" id="KL367483">
    <property type="protein sequence ID" value="KFD71169.1"/>
    <property type="molecule type" value="Genomic_DNA"/>
</dbReference>
<evidence type="ECO:0000313" key="1">
    <source>
        <dbReference type="EMBL" id="KFD71169.1"/>
    </source>
</evidence>
<sequence length="635" mass="71204">MISEYRRQLPFGMNRRLAELQQSLHAKAASKITSYGALDIPALDIDNPLIDLDCTGNYLLCAHADAHIRMYQLGGTLRPQVTLVGRSDSHVFSHDSLPNSMEWYPTDNKLFVTTDSASRMNIWDAAFMAIVDNFTMQTNALTHNICPASGGECLVAVGLMSGGTGVYDIRTGIRVDMLRLQSPSGNLQGDVVVSWSPVQRHLLVTSERKRHPIVWDTRFTRTHYLVLLKGDDDLAAEVTAFVNSVAVDGHPPKARLREITRSQAHDLISEYRRQLPFGMNRRLAELQQSLHAKAASKITSYGALDIPALDIDNPLIDLDCTGNYLLCAHADAHIRMYQLGGTLRPQVTLVGRSDSHVFSHDSLPNSMEWYPTDNKLFVTTDSASRMNIWDAAFMAIVDNFTMQTNALTHNICPASGGECLVAVGLMSGGTGVYDIRTGIRVDMLRLQSPSGNLQGDVVVSWSPVQRHLLVTSERKRHPIVWDTRFTRHPLKQLHPETRMNMRRDNADGLSELVTVVGGRFTRDGMYYIVMYGNRQVAVWKFPSMKMKLHHCMHGLIDPPYSAQSVRFDILEEPCFSKSLLFYPVENSVQIFSFEEKKVVASHQVHLESIRTCILRRCCNQLITCSYDSTCHILGS</sequence>
<gene>
    <name evidence="1" type="ORF">M514_04987</name>
</gene>
<dbReference type="GO" id="GO:0000109">
    <property type="term" value="C:nucleotide-excision repair complex"/>
    <property type="evidence" value="ECO:0007669"/>
    <property type="project" value="TreeGrafter"/>
</dbReference>
<dbReference type="InterPro" id="IPR036322">
    <property type="entry name" value="WD40_repeat_dom_sf"/>
</dbReference>
<dbReference type="GO" id="GO:0006283">
    <property type="term" value="P:transcription-coupled nucleotide-excision repair"/>
    <property type="evidence" value="ECO:0007669"/>
    <property type="project" value="InterPro"/>
</dbReference>
<dbReference type="SUPFAM" id="SSF50978">
    <property type="entry name" value="WD40 repeat-like"/>
    <property type="match status" value="2"/>
</dbReference>
<dbReference type="InterPro" id="IPR015943">
    <property type="entry name" value="WD40/YVTN_repeat-like_dom_sf"/>
</dbReference>